<dbReference type="Proteomes" id="UP000321168">
    <property type="component" value="Unassembled WGS sequence"/>
</dbReference>
<comment type="function">
    <text evidence="10 11">Involved in cell wall formation. Catalyzes the final step in the synthesis of UDP-N-acetylmuramoyl-pentapeptide, the precursor of murein.</text>
</comment>
<dbReference type="GO" id="GO:0071555">
    <property type="term" value="P:cell wall organization"/>
    <property type="evidence" value="ECO:0007669"/>
    <property type="project" value="UniProtKB-KW"/>
</dbReference>
<comment type="caution">
    <text evidence="14">The sequence shown here is derived from an EMBL/GenBank/DDBJ whole genome shotgun (WGS) entry which is preliminary data.</text>
</comment>
<dbReference type="SUPFAM" id="SSF53244">
    <property type="entry name" value="MurD-like peptide ligases, peptide-binding domain"/>
    <property type="match status" value="1"/>
</dbReference>
<dbReference type="InterPro" id="IPR036615">
    <property type="entry name" value="Mur_ligase_C_dom_sf"/>
</dbReference>
<dbReference type="GO" id="GO:0009252">
    <property type="term" value="P:peptidoglycan biosynthetic process"/>
    <property type="evidence" value="ECO:0007669"/>
    <property type="project" value="UniProtKB-UniRule"/>
</dbReference>
<comment type="similarity">
    <text evidence="10">Belongs to the MurCDEF family. MurF subfamily.</text>
</comment>
<evidence type="ECO:0000256" key="11">
    <source>
        <dbReference type="RuleBase" id="RU004136"/>
    </source>
</evidence>
<gene>
    <name evidence="10" type="primary">murF</name>
    <name evidence="14" type="ORF">FRX97_08320</name>
</gene>
<dbReference type="Gene3D" id="3.90.190.20">
    <property type="entry name" value="Mur ligase, C-terminal domain"/>
    <property type="match status" value="1"/>
</dbReference>
<dbReference type="AlphaFoldDB" id="A0A5C6V0A1"/>
<dbReference type="EC" id="6.3.2.10" evidence="10 11"/>
<dbReference type="PANTHER" id="PTHR43024">
    <property type="entry name" value="UDP-N-ACETYLMURAMOYL-TRIPEPTIDE--D-ALANYL-D-ALANINE LIGASE"/>
    <property type="match status" value="1"/>
</dbReference>
<feature type="domain" description="Mur ligase C-terminal" evidence="12">
    <location>
        <begin position="304"/>
        <end position="367"/>
    </location>
</feature>
<dbReference type="InterPro" id="IPR005863">
    <property type="entry name" value="UDP-N-AcMur_synth"/>
</dbReference>
<evidence type="ECO:0000256" key="10">
    <source>
        <dbReference type="HAMAP-Rule" id="MF_02019"/>
    </source>
</evidence>
<evidence type="ECO:0000256" key="4">
    <source>
        <dbReference type="ARBA" id="ARBA00022741"/>
    </source>
</evidence>
<keyword evidence="1 10" id="KW-0963">Cytoplasm</keyword>
<comment type="catalytic activity">
    <reaction evidence="10 11">
        <text>D-alanyl-D-alanine + UDP-N-acetyl-alpha-D-muramoyl-L-alanyl-gamma-D-glutamyl-meso-2,6-diaminopimelate + ATP = UDP-N-acetyl-alpha-D-muramoyl-L-alanyl-gamma-D-glutamyl-meso-2,6-diaminopimeloyl-D-alanyl-D-alanine + ADP + phosphate + H(+)</text>
        <dbReference type="Rhea" id="RHEA:28374"/>
        <dbReference type="ChEBI" id="CHEBI:15378"/>
        <dbReference type="ChEBI" id="CHEBI:30616"/>
        <dbReference type="ChEBI" id="CHEBI:43474"/>
        <dbReference type="ChEBI" id="CHEBI:57822"/>
        <dbReference type="ChEBI" id="CHEBI:61386"/>
        <dbReference type="ChEBI" id="CHEBI:83905"/>
        <dbReference type="ChEBI" id="CHEBI:456216"/>
        <dbReference type="EC" id="6.3.2.10"/>
    </reaction>
</comment>
<keyword evidence="15" id="KW-1185">Reference proteome</keyword>
<evidence type="ECO:0000259" key="13">
    <source>
        <dbReference type="Pfam" id="PF08245"/>
    </source>
</evidence>
<dbReference type="UniPathway" id="UPA00219"/>
<keyword evidence="7 10" id="KW-0573">Peptidoglycan synthesis</keyword>
<name>A0A5C6V0A1_9FLAO</name>
<dbReference type="EMBL" id="VORB01000007">
    <property type="protein sequence ID" value="TXC78324.1"/>
    <property type="molecule type" value="Genomic_DNA"/>
</dbReference>
<accession>A0A5C6V0A1</accession>
<evidence type="ECO:0000313" key="15">
    <source>
        <dbReference type="Proteomes" id="UP000321168"/>
    </source>
</evidence>
<dbReference type="Gene3D" id="3.40.1190.10">
    <property type="entry name" value="Mur-like, catalytic domain"/>
    <property type="match status" value="1"/>
</dbReference>
<dbReference type="Pfam" id="PF08245">
    <property type="entry name" value="Mur_ligase_M"/>
    <property type="match status" value="1"/>
</dbReference>
<evidence type="ECO:0000256" key="9">
    <source>
        <dbReference type="ARBA" id="ARBA00023316"/>
    </source>
</evidence>
<dbReference type="InterPro" id="IPR036565">
    <property type="entry name" value="Mur-like_cat_sf"/>
</dbReference>
<evidence type="ECO:0000256" key="5">
    <source>
        <dbReference type="ARBA" id="ARBA00022840"/>
    </source>
</evidence>
<protein>
    <recommendedName>
        <fullName evidence="10 11">UDP-N-acetylmuramoyl-tripeptide--D-alanyl-D-alanine ligase</fullName>
        <ecNumber evidence="10 11">6.3.2.10</ecNumber>
    </recommendedName>
    <alternativeName>
        <fullName evidence="10">D-alanyl-D-alanine-adding enzyme</fullName>
    </alternativeName>
</protein>
<dbReference type="NCBIfam" id="TIGR01143">
    <property type="entry name" value="murF"/>
    <property type="match status" value="1"/>
</dbReference>
<keyword evidence="6 10" id="KW-0133">Cell shape</keyword>
<comment type="subcellular location">
    <subcellularLocation>
        <location evidence="10 11">Cytoplasm</location>
    </subcellularLocation>
</comment>
<dbReference type="InterPro" id="IPR013221">
    <property type="entry name" value="Mur_ligase_cen"/>
</dbReference>
<evidence type="ECO:0000256" key="2">
    <source>
        <dbReference type="ARBA" id="ARBA00022598"/>
    </source>
</evidence>
<dbReference type="SUPFAM" id="SSF53623">
    <property type="entry name" value="MurD-like peptide ligases, catalytic domain"/>
    <property type="match status" value="1"/>
</dbReference>
<dbReference type="Gene3D" id="3.40.1390.10">
    <property type="entry name" value="MurE/MurF, N-terminal domain"/>
    <property type="match status" value="1"/>
</dbReference>
<dbReference type="InterPro" id="IPR004101">
    <property type="entry name" value="Mur_ligase_C"/>
</dbReference>
<keyword evidence="5 10" id="KW-0067">ATP-binding</keyword>
<evidence type="ECO:0000256" key="8">
    <source>
        <dbReference type="ARBA" id="ARBA00023306"/>
    </source>
</evidence>
<comment type="pathway">
    <text evidence="10 11">Cell wall biogenesis; peptidoglycan biosynthesis.</text>
</comment>
<feature type="domain" description="Mur ligase central" evidence="13">
    <location>
        <begin position="97"/>
        <end position="280"/>
    </location>
</feature>
<dbReference type="GO" id="GO:0005524">
    <property type="term" value="F:ATP binding"/>
    <property type="evidence" value="ECO:0007669"/>
    <property type="project" value="UniProtKB-UniRule"/>
</dbReference>
<dbReference type="PANTHER" id="PTHR43024:SF1">
    <property type="entry name" value="UDP-N-ACETYLMURAMOYL-TRIPEPTIDE--D-ALANYL-D-ALANINE LIGASE"/>
    <property type="match status" value="1"/>
</dbReference>
<dbReference type="GO" id="GO:0051301">
    <property type="term" value="P:cell division"/>
    <property type="evidence" value="ECO:0007669"/>
    <property type="project" value="UniProtKB-KW"/>
</dbReference>
<dbReference type="InterPro" id="IPR035911">
    <property type="entry name" value="MurE/MurF_N"/>
</dbReference>
<keyword evidence="3 10" id="KW-0132">Cell division</keyword>
<reference evidence="14 15" key="1">
    <citation type="submission" date="2019-08" db="EMBL/GenBank/DDBJ databases">
        <title>Genome of Luteibaculum oceani JCM 18817.</title>
        <authorList>
            <person name="Bowman J.P."/>
        </authorList>
    </citation>
    <scope>NUCLEOTIDE SEQUENCE [LARGE SCALE GENOMIC DNA]</scope>
    <source>
        <strain evidence="14 15">JCM 18817</strain>
    </source>
</reference>
<organism evidence="14 15">
    <name type="scientific">Luteibaculum oceani</name>
    <dbReference type="NCBI Taxonomy" id="1294296"/>
    <lineage>
        <taxon>Bacteria</taxon>
        <taxon>Pseudomonadati</taxon>
        <taxon>Bacteroidota</taxon>
        <taxon>Flavobacteriia</taxon>
        <taxon>Flavobacteriales</taxon>
        <taxon>Luteibaculaceae</taxon>
        <taxon>Luteibaculum</taxon>
    </lineage>
</organism>
<evidence type="ECO:0000256" key="3">
    <source>
        <dbReference type="ARBA" id="ARBA00022618"/>
    </source>
</evidence>
<dbReference type="Pfam" id="PF02875">
    <property type="entry name" value="Mur_ligase_C"/>
    <property type="match status" value="1"/>
</dbReference>
<dbReference type="GO" id="GO:0008360">
    <property type="term" value="P:regulation of cell shape"/>
    <property type="evidence" value="ECO:0007669"/>
    <property type="project" value="UniProtKB-KW"/>
</dbReference>
<evidence type="ECO:0000256" key="6">
    <source>
        <dbReference type="ARBA" id="ARBA00022960"/>
    </source>
</evidence>
<evidence type="ECO:0000256" key="7">
    <source>
        <dbReference type="ARBA" id="ARBA00022984"/>
    </source>
</evidence>
<dbReference type="GO" id="GO:0047480">
    <property type="term" value="F:UDP-N-acetylmuramoyl-tripeptide-D-alanyl-D-alanine ligase activity"/>
    <property type="evidence" value="ECO:0007669"/>
    <property type="project" value="UniProtKB-UniRule"/>
</dbReference>
<keyword evidence="9 10" id="KW-0961">Cell wall biogenesis/degradation</keyword>
<evidence type="ECO:0000313" key="14">
    <source>
        <dbReference type="EMBL" id="TXC78324.1"/>
    </source>
</evidence>
<evidence type="ECO:0000259" key="12">
    <source>
        <dbReference type="Pfam" id="PF02875"/>
    </source>
</evidence>
<keyword evidence="8 10" id="KW-0131">Cell cycle</keyword>
<dbReference type="GO" id="GO:0005737">
    <property type="term" value="C:cytoplasm"/>
    <property type="evidence" value="ECO:0007669"/>
    <property type="project" value="UniProtKB-SubCell"/>
</dbReference>
<dbReference type="GO" id="GO:0008766">
    <property type="term" value="F:UDP-N-acetylmuramoylalanyl-D-glutamyl-2,6-diaminopimelate-D-alanyl-D-alanine ligase activity"/>
    <property type="evidence" value="ECO:0007669"/>
    <property type="project" value="RHEA"/>
</dbReference>
<dbReference type="OrthoDB" id="9801978at2"/>
<dbReference type="HAMAP" id="MF_02019">
    <property type="entry name" value="MurF"/>
    <property type="match status" value="1"/>
</dbReference>
<feature type="binding site" evidence="10">
    <location>
        <begin position="98"/>
        <end position="104"/>
    </location>
    <ligand>
        <name>ATP</name>
        <dbReference type="ChEBI" id="CHEBI:30616"/>
    </ligand>
</feature>
<dbReference type="SUPFAM" id="SSF63418">
    <property type="entry name" value="MurE/MurF N-terminal domain"/>
    <property type="match status" value="1"/>
</dbReference>
<evidence type="ECO:0000256" key="1">
    <source>
        <dbReference type="ARBA" id="ARBA00022490"/>
    </source>
</evidence>
<proteinExistence type="inferred from homology"/>
<keyword evidence="2 10" id="KW-0436">Ligase</keyword>
<sequence length="430" mass="47328">MFMISKVYNLFLQSNGVSTDTRDDLTNKIFFALKGPNFNGNKFAAKALEQGAIAAVIDEPEYATSDKTFLVSDVLTFLQELATHHRIQLNPKVIALTGSNGKTTTKELLFSVLKQNFSVQCTKGNLNNHIGVPLTLLSCRAETEILIVEMGANHPKEIELLASIAKPLHGLITNIGKAHLEGFGSIEGVDRSKRELFDFINNQPEGFCFINNNDPFLAKAKNNYQRIILYGAESNYKFSPIENENPMLTGALNIDGQKIEVETQLIGEYNSDNVLAAATIGAYLGMDLRTIKKGLESYQPENSRSQLAQGKRNKLFLDAYNANPTSVSHAIRSFAKFKGEKLAIIGAMKEGGENSSKEHEEIADLLSSLEIPHFLIGAEFNGISNPKTLGYYPTWKALVEGENNLNDFSGKNILIKGSRSVGLENLVPHL</sequence>
<dbReference type="InterPro" id="IPR051046">
    <property type="entry name" value="MurCDEF_CellWall_CoF430Synth"/>
</dbReference>
<keyword evidence="4 10" id="KW-0547">Nucleotide-binding</keyword>